<dbReference type="InterPro" id="IPR027417">
    <property type="entry name" value="P-loop_NTPase"/>
</dbReference>
<evidence type="ECO:0000256" key="2">
    <source>
        <dbReference type="PROSITE-ProRule" id="PRU00023"/>
    </source>
</evidence>
<sequence length="1126" mass="125600">MDPPKRSFRHEDYRIAWLCALPVEMAAAEAMLDERHPDLPTKPNDNNTYILGRIHAHNVVIACLPCGVYGTTSAATLATEIRLTFGAIQFGLMVGVGGGVPGNVDVRLGDVVVSKPTREFGGVIQYDCGKAIEGGHWERTGMLNKPPTVLLTAISRLQAAHMLRPSQVSEIVSQTLTKSPTIVGTFGYPGEQEDTFCQSQSNHYIGREGASDSSTEQSATMSPKACTVHYGLIASGNKVIKDGRLRDKLAREHGILCFEMEAAGLMDNFPCLVIRGISDYADSHKTKRWQGYASLTAAAYTKELLGVIHTQQVVETPMITSAGESHMVPAPFQRKLRSYMDWVVRTEPSINEALLEGITSYDHEKVHQRVSRKRLVGTTQWFMDHPHFQAWFSGKEYPCLWCSGKIGSGKSIIASAVIEEARLRSSKLNSPTIFFYCDEQRAPEQGLLILSSFIKQLCVYLIRTSQPFPEKIKKILHRYFGREREVPDIEDLQDILSQLFYVVPNTTYIVDGLDALNRTDAKHLLSCLRSLLCKSSQPLMGSQILFFSRDHLAGNMDIAMFMPGIRRISTSENVIHDIRVYIEESIADKMVYKRLTEDNTLLSEMKHILLKESSGMFLWVYLQIEILWDTCATDTEIRSAIRAIPKDLEETYHRCVGRINFQDPRVLKALSWVRFAARPLHIEELREAVAFNLYDRSWDRGKISKGDFVISCCANLLVLDPTDSCVRFAHSSVNQYLDNNRGISVPGFPESPEQGDRDCGDFCVTYLSFTDFSLQLDKRADDTIQTVVPDLPLLAADIPGSQFVRWLFQGHGQQGRSISLPFRSIRTPFVPTRTQYRFLDYAISNWAVQTKHIKVGGVVWDKFMRLALSFNESWSFHPWPTSGRSQLSHLHALFGWAVRERHKPLLRLALGFEDYIQDICNLPLVGEGVPALHLACKRGDEDIVRELLAVCDVNKIDIKGCTPLHYAAAKGHTEVTCMLLNTKGINVNALSSTLGTPLSLAARRGWGTVVSELIKHGAALESRNKDSQTPLILAAASGHTAIVEFLVQRGADIGAQDIGGRTAISWAIKNGHVVVVSLLLVHDPTALLRGLDLPGAPFRDRGGPPRDGSLVEVRYHRLHKQGKSPS</sequence>
<proteinExistence type="predicted"/>
<dbReference type="SMART" id="SM00248">
    <property type="entry name" value="ANK"/>
    <property type="match status" value="5"/>
</dbReference>
<dbReference type="InterPro" id="IPR036770">
    <property type="entry name" value="Ankyrin_rpt-contain_sf"/>
</dbReference>
<comment type="caution">
    <text evidence="5">The sequence shown here is derived from an EMBL/GenBank/DDBJ whole genome shotgun (WGS) entry which is preliminary data.</text>
</comment>
<gene>
    <name evidence="5" type="ORF">CNMCM5623_010009</name>
</gene>
<dbReference type="AlphaFoldDB" id="A0A8H6Q5R0"/>
<dbReference type="Gene3D" id="3.40.50.300">
    <property type="entry name" value="P-loop containing nucleotide triphosphate hydrolases"/>
    <property type="match status" value="1"/>
</dbReference>
<reference evidence="5" key="1">
    <citation type="submission" date="2020-06" db="EMBL/GenBank/DDBJ databases">
        <title>Draft genome sequences of strains closely related to Aspergillus parafelis and Aspergillus hiratsukae.</title>
        <authorList>
            <person name="Dos Santos R.A.C."/>
            <person name="Rivero-Menendez O."/>
            <person name="Steenwyk J.L."/>
            <person name="Mead M.E."/>
            <person name="Goldman G.H."/>
            <person name="Alastruey-Izquierdo A."/>
            <person name="Rokas A."/>
        </authorList>
    </citation>
    <scope>NUCLEOTIDE SEQUENCE</scope>
    <source>
        <strain evidence="5">CNM-CM5623</strain>
    </source>
</reference>
<dbReference type="InterPro" id="IPR053137">
    <property type="entry name" value="NLR-like"/>
</dbReference>
<protein>
    <recommendedName>
        <fullName evidence="7">Nucleoside phosphorylase domain-containing protein</fullName>
    </recommendedName>
</protein>
<dbReference type="PROSITE" id="PS50088">
    <property type="entry name" value="ANK_REPEAT"/>
    <property type="match status" value="4"/>
</dbReference>
<organism evidence="5 6">
    <name type="scientific">Aspergillus felis</name>
    <dbReference type="NCBI Taxonomy" id="1287682"/>
    <lineage>
        <taxon>Eukaryota</taxon>
        <taxon>Fungi</taxon>
        <taxon>Dikarya</taxon>
        <taxon>Ascomycota</taxon>
        <taxon>Pezizomycotina</taxon>
        <taxon>Eurotiomycetes</taxon>
        <taxon>Eurotiomycetidae</taxon>
        <taxon>Eurotiales</taxon>
        <taxon>Aspergillaceae</taxon>
        <taxon>Aspergillus</taxon>
        <taxon>Aspergillus subgen. Fumigati</taxon>
    </lineage>
</organism>
<dbReference type="PROSITE" id="PS50297">
    <property type="entry name" value="ANK_REP_REGION"/>
    <property type="match status" value="3"/>
</dbReference>
<dbReference type="SUPFAM" id="SSF53167">
    <property type="entry name" value="Purine and uridine phosphorylases"/>
    <property type="match status" value="1"/>
</dbReference>
<dbReference type="InterPro" id="IPR054471">
    <property type="entry name" value="GPIID_WHD"/>
</dbReference>
<accession>A0A8H6Q5R0</accession>
<dbReference type="GO" id="GO:0003824">
    <property type="term" value="F:catalytic activity"/>
    <property type="evidence" value="ECO:0007669"/>
    <property type="project" value="InterPro"/>
</dbReference>
<keyword evidence="1" id="KW-0677">Repeat</keyword>
<dbReference type="Pfam" id="PF22939">
    <property type="entry name" value="WHD_GPIID"/>
    <property type="match status" value="1"/>
</dbReference>
<dbReference type="InterPro" id="IPR002110">
    <property type="entry name" value="Ankyrin_rpt"/>
</dbReference>
<dbReference type="PANTHER" id="PTHR46082">
    <property type="entry name" value="ATP/GTP-BINDING PROTEIN-RELATED"/>
    <property type="match status" value="1"/>
</dbReference>
<dbReference type="EMBL" id="JACBAE010001308">
    <property type="protein sequence ID" value="KAF7166132.1"/>
    <property type="molecule type" value="Genomic_DNA"/>
</dbReference>
<evidence type="ECO:0000313" key="6">
    <source>
        <dbReference type="Proteomes" id="UP000654922"/>
    </source>
</evidence>
<evidence type="ECO:0008006" key="7">
    <source>
        <dbReference type="Google" id="ProtNLM"/>
    </source>
</evidence>
<feature type="repeat" description="ANK" evidence="2">
    <location>
        <begin position="993"/>
        <end position="1025"/>
    </location>
</feature>
<evidence type="ECO:0000259" key="3">
    <source>
        <dbReference type="Pfam" id="PF22939"/>
    </source>
</evidence>
<dbReference type="Pfam" id="PF12796">
    <property type="entry name" value="Ank_2"/>
    <property type="match status" value="2"/>
</dbReference>
<name>A0A8H6Q5R0_9EURO</name>
<dbReference type="PRINTS" id="PR01415">
    <property type="entry name" value="ANKYRIN"/>
</dbReference>
<feature type="domain" description="Nephrocystin 3-like N-terminal" evidence="4">
    <location>
        <begin position="377"/>
        <end position="549"/>
    </location>
</feature>
<feature type="repeat" description="ANK" evidence="2">
    <location>
        <begin position="959"/>
        <end position="992"/>
    </location>
</feature>
<dbReference type="GO" id="GO:0009116">
    <property type="term" value="P:nucleoside metabolic process"/>
    <property type="evidence" value="ECO:0007669"/>
    <property type="project" value="InterPro"/>
</dbReference>
<evidence type="ECO:0000313" key="5">
    <source>
        <dbReference type="EMBL" id="KAF7166132.1"/>
    </source>
</evidence>
<feature type="domain" description="GPI inositol-deacylase winged helix" evidence="3">
    <location>
        <begin position="669"/>
        <end position="740"/>
    </location>
</feature>
<evidence type="ECO:0000259" key="4">
    <source>
        <dbReference type="Pfam" id="PF24883"/>
    </source>
</evidence>
<dbReference type="Gene3D" id="3.40.50.1580">
    <property type="entry name" value="Nucleoside phosphorylase domain"/>
    <property type="match status" value="1"/>
</dbReference>
<dbReference type="InterPro" id="IPR035994">
    <property type="entry name" value="Nucleoside_phosphorylase_sf"/>
</dbReference>
<dbReference type="Proteomes" id="UP000654922">
    <property type="component" value="Unassembled WGS sequence"/>
</dbReference>
<dbReference type="PANTHER" id="PTHR46082:SF11">
    <property type="entry name" value="AAA+ ATPASE DOMAIN-CONTAINING PROTEIN-RELATED"/>
    <property type="match status" value="1"/>
</dbReference>
<evidence type="ECO:0000256" key="1">
    <source>
        <dbReference type="ARBA" id="ARBA00022737"/>
    </source>
</evidence>
<dbReference type="SUPFAM" id="SSF48403">
    <property type="entry name" value="Ankyrin repeat"/>
    <property type="match status" value="1"/>
</dbReference>
<dbReference type="OrthoDB" id="1577640at2759"/>
<dbReference type="SUPFAM" id="SSF52540">
    <property type="entry name" value="P-loop containing nucleoside triphosphate hydrolases"/>
    <property type="match status" value="1"/>
</dbReference>
<dbReference type="Gene3D" id="1.25.40.20">
    <property type="entry name" value="Ankyrin repeat-containing domain"/>
    <property type="match status" value="1"/>
</dbReference>
<feature type="repeat" description="ANK" evidence="2">
    <location>
        <begin position="927"/>
        <end position="948"/>
    </location>
</feature>
<keyword evidence="2" id="KW-0040">ANK repeat</keyword>
<feature type="repeat" description="ANK" evidence="2">
    <location>
        <begin position="1026"/>
        <end position="1058"/>
    </location>
</feature>
<dbReference type="Pfam" id="PF24883">
    <property type="entry name" value="NPHP3_N"/>
    <property type="match status" value="1"/>
</dbReference>
<dbReference type="InterPro" id="IPR056884">
    <property type="entry name" value="NPHP3-like_N"/>
</dbReference>